<keyword evidence="2" id="KW-1185">Reference proteome</keyword>
<evidence type="ECO:0000313" key="1">
    <source>
        <dbReference type="EMBL" id="MDN3572974.1"/>
    </source>
</evidence>
<proteinExistence type="predicted"/>
<gene>
    <name evidence="1" type="ORF">QWZ18_20380</name>
</gene>
<dbReference type="RefSeq" id="WP_238293077.1">
    <property type="nucleotide sequence ID" value="NZ_BPQS01000062.1"/>
</dbReference>
<dbReference type="EMBL" id="JAUFPT010000063">
    <property type="protein sequence ID" value="MDN3572974.1"/>
    <property type="molecule type" value="Genomic_DNA"/>
</dbReference>
<evidence type="ECO:0000313" key="2">
    <source>
        <dbReference type="Proteomes" id="UP001244297"/>
    </source>
</evidence>
<accession>A0ABT8AT49</accession>
<comment type="caution">
    <text evidence="1">The sequence shown here is derived from an EMBL/GenBank/DDBJ whole genome shotgun (WGS) entry which is preliminary data.</text>
</comment>
<protein>
    <submittedName>
        <fullName evidence="1">Uncharacterized protein</fullName>
    </submittedName>
</protein>
<reference evidence="2" key="1">
    <citation type="journal article" date="2019" name="Int. J. Syst. Evol. Microbiol.">
        <title>The Global Catalogue of Microorganisms (GCM) 10K type strain sequencing project: providing services to taxonomists for standard genome sequencing and annotation.</title>
        <authorList>
            <consortium name="The Broad Institute Genomics Platform"/>
            <consortium name="The Broad Institute Genome Sequencing Center for Infectious Disease"/>
            <person name="Wu L."/>
            <person name="Ma J."/>
        </authorList>
    </citation>
    <scope>NUCLEOTIDE SEQUENCE [LARGE SCALE GENOMIC DNA]</scope>
    <source>
        <strain evidence="2">CECT 7806</strain>
    </source>
</reference>
<sequence length="73" mass="8007">MADDSDGLPFLPVEWRRSAEAIAHALGFASPAQTSDAEWAAVLRNVEEAARMRGVSEMPSRWQEALARNVGRP</sequence>
<organism evidence="1 2">
    <name type="scientific">Methylobacterium longum</name>
    <dbReference type="NCBI Taxonomy" id="767694"/>
    <lineage>
        <taxon>Bacteria</taxon>
        <taxon>Pseudomonadati</taxon>
        <taxon>Pseudomonadota</taxon>
        <taxon>Alphaproteobacteria</taxon>
        <taxon>Hyphomicrobiales</taxon>
        <taxon>Methylobacteriaceae</taxon>
        <taxon>Methylobacterium</taxon>
    </lineage>
</organism>
<name>A0ABT8AT49_9HYPH</name>
<dbReference type="Proteomes" id="UP001244297">
    <property type="component" value="Unassembled WGS sequence"/>
</dbReference>